<keyword evidence="3" id="KW-1003">Cell membrane</keyword>
<feature type="transmembrane region" description="Helical" evidence="9">
    <location>
        <begin position="50"/>
        <end position="70"/>
    </location>
</feature>
<dbReference type="EMBL" id="WWEQ01000024">
    <property type="protein sequence ID" value="MYM19751.1"/>
    <property type="molecule type" value="Genomic_DNA"/>
</dbReference>
<evidence type="ECO:0000313" key="10">
    <source>
        <dbReference type="EMBL" id="MYM19751.1"/>
    </source>
</evidence>
<evidence type="ECO:0000256" key="6">
    <source>
        <dbReference type="ARBA" id="ARBA00023136"/>
    </source>
</evidence>
<dbReference type="SUPFAM" id="SSF103481">
    <property type="entry name" value="Multidrug resistance efflux transporter EmrE"/>
    <property type="match status" value="1"/>
</dbReference>
<evidence type="ECO:0000256" key="9">
    <source>
        <dbReference type="SAM" id="Phobius"/>
    </source>
</evidence>
<comment type="similarity">
    <text evidence="7">Belongs to the drug/metabolite transporter (DMT) superfamily. Small multidrug resistance (SMR) (TC 2.A.7.1) family.</text>
</comment>
<keyword evidence="6 9" id="KW-0472">Membrane</keyword>
<evidence type="ECO:0000256" key="4">
    <source>
        <dbReference type="ARBA" id="ARBA00022692"/>
    </source>
</evidence>
<dbReference type="PANTHER" id="PTHR30561:SF0">
    <property type="entry name" value="GUANIDINIUM EXPORTER"/>
    <property type="match status" value="1"/>
</dbReference>
<accession>A0A6N9H789</accession>
<evidence type="ECO:0000256" key="1">
    <source>
        <dbReference type="ARBA" id="ARBA00004651"/>
    </source>
</evidence>
<feature type="region of interest" description="Disordered" evidence="8">
    <location>
        <begin position="128"/>
        <end position="185"/>
    </location>
</feature>
<keyword evidence="4 7" id="KW-0812">Transmembrane</keyword>
<comment type="caution">
    <text evidence="10">The sequence shown here is derived from an EMBL/GenBank/DDBJ whole genome shotgun (WGS) entry which is preliminary data.</text>
</comment>
<evidence type="ECO:0008006" key="12">
    <source>
        <dbReference type="Google" id="ProtNLM"/>
    </source>
</evidence>
<dbReference type="AlphaFoldDB" id="A0A6N9H789"/>
<dbReference type="Gene3D" id="1.10.3730.20">
    <property type="match status" value="1"/>
</dbReference>
<keyword evidence="11" id="KW-1185">Reference proteome</keyword>
<dbReference type="InterPro" id="IPR000390">
    <property type="entry name" value="Small_drug/metabolite_transptr"/>
</dbReference>
<evidence type="ECO:0000256" key="7">
    <source>
        <dbReference type="RuleBase" id="RU003942"/>
    </source>
</evidence>
<feature type="transmembrane region" description="Helical" evidence="9">
    <location>
        <begin position="77"/>
        <end position="97"/>
    </location>
</feature>
<sequence>MGRRERPAAGARGRIGALARSRPAVLAVLVLAAACEAVWAHALGGGLRSATAGIAFGCALFASFAGLAWAMRTIPMGTAYAMWTGLGAALTAAWGFADGEPFSFGRAAGIAVIVVAVAGLQLTAGRGAGPREARAAGGRAAPHRDTAPGDDAAPHRDAALRSGKAPHGAAAPGAEAPDQHGPDTA</sequence>
<evidence type="ECO:0000256" key="8">
    <source>
        <dbReference type="SAM" id="MobiDB-lite"/>
    </source>
</evidence>
<feature type="compositionally biased region" description="Low complexity" evidence="8">
    <location>
        <begin position="163"/>
        <end position="176"/>
    </location>
</feature>
<dbReference type="Proteomes" id="UP000469215">
    <property type="component" value="Unassembled WGS sequence"/>
</dbReference>
<evidence type="ECO:0000313" key="11">
    <source>
        <dbReference type="Proteomes" id="UP000469215"/>
    </source>
</evidence>
<keyword evidence="2" id="KW-0813">Transport</keyword>
<dbReference type="GO" id="GO:0022857">
    <property type="term" value="F:transmembrane transporter activity"/>
    <property type="evidence" value="ECO:0007669"/>
    <property type="project" value="InterPro"/>
</dbReference>
<organism evidence="10 11">
    <name type="scientific">Brevibacterium rongguiense</name>
    <dbReference type="NCBI Taxonomy" id="2695267"/>
    <lineage>
        <taxon>Bacteria</taxon>
        <taxon>Bacillati</taxon>
        <taxon>Actinomycetota</taxon>
        <taxon>Actinomycetes</taxon>
        <taxon>Micrococcales</taxon>
        <taxon>Brevibacteriaceae</taxon>
        <taxon>Brevibacterium</taxon>
    </lineage>
</organism>
<evidence type="ECO:0000256" key="5">
    <source>
        <dbReference type="ARBA" id="ARBA00022989"/>
    </source>
</evidence>
<dbReference type="GO" id="GO:0005886">
    <property type="term" value="C:plasma membrane"/>
    <property type="evidence" value="ECO:0007669"/>
    <property type="project" value="UniProtKB-SubCell"/>
</dbReference>
<evidence type="ECO:0000256" key="2">
    <source>
        <dbReference type="ARBA" id="ARBA00022448"/>
    </source>
</evidence>
<protein>
    <recommendedName>
        <fullName evidence="12">QacE family quaternary ammonium compound efflux SMR transporter</fullName>
    </recommendedName>
</protein>
<name>A0A6N9H789_9MICO</name>
<dbReference type="PROSITE" id="PS51257">
    <property type="entry name" value="PROKAR_LIPOPROTEIN"/>
    <property type="match status" value="1"/>
</dbReference>
<dbReference type="Pfam" id="PF00893">
    <property type="entry name" value="Multi_Drug_Res"/>
    <property type="match status" value="1"/>
</dbReference>
<feature type="transmembrane region" description="Helical" evidence="9">
    <location>
        <begin position="103"/>
        <end position="124"/>
    </location>
</feature>
<proteinExistence type="inferred from homology"/>
<dbReference type="InterPro" id="IPR037185">
    <property type="entry name" value="EmrE-like"/>
</dbReference>
<dbReference type="RefSeq" id="WP_160953182.1">
    <property type="nucleotide sequence ID" value="NZ_WWEQ01000024.1"/>
</dbReference>
<evidence type="ECO:0000256" key="3">
    <source>
        <dbReference type="ARBA" id="ARBA00022475"/>
    </source>
</evidence>
<comment type="subcellular location">
    <subcellularLocation>
        <location evidence="1 7">Cell membrane</location>
        <topology evidence="1 7">Multi-pass membrane protein</topology>
    </subcellularLocation>
</comment>
<dbReference type="InterPro" id="IPR045324">
    <property type="entry name" value="Small_multidrug_res"/>
</dbReference>
<keyword evidence="5 9" id="KW-1133">Transmembrane helix</keyword>
<gene>
    <name evidence="10" type="ORF">GSY69_07155</name>
</gene>
<feature type="compositionally biased region" description="Basic and acidic residues" evidence="8">
    <location>
        <begin position="142"/>
        <end position="159"/>
    </location>
</feature>
<dbReference type="PANTHER" id="PTHR30561">
    <property type="entry name" value="SMR FAMILY PROTON-DEPENDENT DRUG EFFLUX TRANSPORTER SUGE"/>
    <property type="match status" value="1"/>
</dbReference>
<reference evidence="10 11" key="1">
    <citation type="submission" date="2020-01" db="EMBL/GenBank/DDBJ databases">
        <authorList>
            <person name="Deng T."/>
        </authorList>
    </citation>
    <scope>NUCLEOTIDE SEQUENCE [LARGE SCALE GENOMIC DNA]</scope>
    <source>
        <strain evidence="10 11">5221</strain>
    </source>
</reference>